<gene>
    <name evidence="1" type="ORF">LCGC14_2604860</name>
</gene>
<organism evidence="1">
    <name type="scientific">marine sediment metagenome</name>
    <dbReference type="NCBI Taxonomy" id="412755"/>
    <lineage>
        <taxon>unclassified sequences</taxon>
        <taxon>metagenomes</taxon>
        <taxon>ecological metagenomes</taxon>
    </lineage>
</organism>
<accession>A0A0F9D0E4</accession>
<dbReference type="AlphaFoldDB" id="A0A0F9D0E4"/>
<comment type="caution">
    <text evidence="1">The sequence shown here is derived from an EMBL/GenBank/DDBJ whole genome shotgun (WGS) entry which is preliminary data.</text>
</comment>
<name>A0A0F9D0E4_9ZZZZ</name>
<evidence type="ECO:0000313" key="1">
    <source>
        <dbReference type="EMBL" id="KKL05553.1"/>
    </source>
</evidence>
<reference evidence="1" key="1">
    <citation type="journal article" date="2015" name="Nature">
        <title>Complex archaea that bridge the gap between prokaryotes and eukaryotes.</title>
        <authorList>
            <person name="Spang A."/>
            <person name="Saw J.H."/>
            <person name="Jorgensen S.L."/>
            <person name="Zaremba-Niedzwiedzka K."/>
            <person name="Martijn J."/>
            <person name="Lind A.E."/>
            <person name="van Eijk R."/>
            <person name="Schleper C."/>
            <person name="Guy L."/>
            <person name="Ettema T.J."/>
        </authorList>
    </citation>
    <scope>NUCLEOTIDE SEQUENCE</scope>
</reference>
<dbReference type="EMBL" id="LAZR01044065">
    <property type="protein sequence ID" value="KKL05553.1"/>
    <property type="molecule type" value="Genomic_DNA"/>
</dbReference>
<feature type="non-terminal residue" evidence="1">
    <location>
        <position position="121"/>
    </location>
</feature>
<sequence length="121" mass="13076">MTVDALRQSQELRGGQINLAQQIQERDSENARKIGFFNPSSFGGDFGFLRKQNKQFKGADLSAKSIKDLFDRKQQITQLAQQIGQQSPQLDLGIAQLLGNAAQRASVAQSGAIGGITGLLS</sequence>
<protein>
    <submittedName>
        <fullName evidence="1">Uncharacterized protein</fullName>
    </submittedName>
</protein>
<proteinExistence type="predicted"/>